<dbReference type="GO" id="GO:0001558">
    <property type="term" value="P:regulation of cell growth"/>
    <property type="evidence" value="ECO:0007669"/>
    <property type="project" value="InterPro"/>
</dbReference>
<evidence type="ECO:0000256" key="1">
    <source>
        <dbReference type="ARBA" id="ARBA00004613"/>
    </source>
</evidence>
<gene>
    <name evidence="5" type="ORF">CTOB1V02_LOCUS7529</name>
</gene>
<dbReference type="PROSITE" id="PS51323">
    <property type="entry name" value="IGFBP_N_2"/>
    <property type="match status" value="1"/>
</dbReference>
<dbReference type="EMBL" id="OB662205">
    <property type="protein sequence ID" value="CAD7229660.1"/>
    <property type="molecule type" value="Genomic_DNA"/>
</dbReference>
<proteinExistence type="predicted"/>
<dbReference type="InterPro" id="IPR000867">
    <property type="entry name" value="IGFBP-like"/>
</dbReference>
<dbReference type="OrthoDB" id="6375713at2759"/>
<dbReference type="PANTHER" id="PTHR14186:SF20">
    <property type="entry name" value="CYSTEINE-RICH MOTOR NEURON 1 PROTEIN-LIKE"/>
    <property type="match status" value="1"/>
</dbReference>
<dbReference type="GO" id="GO:0009966">
    <property type="term" value="P:regulation of signal transduction"/>
    <property type="evidence" value="ECO:0007669"/>
    <property type="project" value="TreeGrafter"/>
</dbReference>
<dbReference type="SUPFAM" id="SSF57184">
    <property type="entry name" value="Growth factor receptor domain"/>
    <property type="match status" value="1"/>
</dbReference>
<evidence type="ECO:0000256" key="3">
    <source>
        <dbReference type="ARBA" id="ARBA00022729"/>
    </source>
</evidence>
<dbReference type="GO" id="GO:0005576">
    <property type="term" value="C:extracellular region"/>
    <property type="evidence" value="ECO:0007669"/>
    <property type="project" value="UniProtKB-SubCell"/>
</dbReference>
<dbReference type="Gene3D" id="4.10.40.20">
    <property type="match status" value="1"/>
</dbReference>
<evidence type="ECO:0000256" key="2">
    <source>
        <dbReference type="ARBA" id="ARBA00022525"/>
    </source>
</evidence>
<keyword evidence="4" id="KW-1015">Disulfide bond</keyword>
<evidence type="ECO:0000313" key="5">
    <source>
        <dbReference type="EMBL" id="CAD7229660.1"/>
    </source>
</evidence>
<name>A0A7R8ZRS5_9CRUS</name>
<protein>
    <submittedName>
        <fullName evidence="5">Uncharacterized protein</fullName>
    </submittedName>
</protein>
<comment type="subcellular location">
    <subcellularLocation>
        <location evidence="1">Secreted</location>
    </subcellularLocation>
</comment>
<dbReference type="InterPro" id="IPR009030">
    <property type="entry name" value="Growth_fac_rcpt_cys_sf"/>
</dbReference>
<accession>A0A7R8ZRS5</accession>
<keyword evidence="2" id="KW-0964">Secreted</keyword>
<dbReference type="InterPro" id="IPR011390">
    <property type="entry name" value="IGFBP_rP_mac25"/>
</dbReference>
<sequence length="129" mass="13716">MDATKRITATLLALCALVLLDQFQHVSALSCSPCDLTYCDYVDESLCPAGIGKDVCGCCPQCLNGPGDSCGGPWNIAGVCGRGLKCVKDDPWDFNASGKCRRTSSSQSSDLQDLASDDGGGLFQYWTYK</sequence>
<dbReference type="GO" id="GO:0005520">
    <property type="term" value="F:insulin-like growth factor binding"/>
    <property type="evidence" value="ECO:0007669"/>
    <property type="project" value="InterPro"/>
</dbReference>
<organism evidence="5">
    <name type="scientific">Cyprideis torosa</name>
    <dbReference type="NCBI Taxonomy" id="163714"/>
    <lineage>
        <taxon>Eukaryota</taxon>
        <taxon>Metazoa</taxon>
        <taxon>Ecdysozoa</taxon>
        <taxon>Arthropoda</taxon>
        <taxon>Crustacea</taxon>
        <taxon>Oligostraca</taxon>
        <taxon>Ostracoda</taxon>
        <taxon>Podocopa</taxon>
        <taxon>Podocopida</taxon>
        <taxon>Cytherocopina</taxon>
        <taxon>Cytheroidea</taxon>
        <taxon>Cytherideidae</taxon>
        <taxon>Cyprideis</taxon>
    </lineage>
</organism>
<keyword evidence="3" id="KW-0732">Signal</keyword>
<reference evidence="5" key="1">
    <citation type="submission" date="2020-11" db="EMBL/GenBank/DDBJ databases">
        <authorList>
            <person name="Tran Van P."/>
        </authorList>
    </citation>
    <scope>NUCLEOTIDE SEQUENCE</scope>
</reference>
<dbReference type="PANTHER" id="PTHR14186">
    <property type="entry name" value="INSULIN-LIKE GROWTH FACTOR BINDING PROTEIN-RELATED"/>
    <property type="match status" value="1"/>
</dbReference>
<evidence type="ECO:0000256" key="4">
    <source>
        <dbReference type="ARBA" id="ARBA00023157"/>
    </source>
</evidence>
<dbReference type="AlphaFoldDB" id="A0A7R8ZRS5"/>